<gene>
    <name evidence="2" type="ORF">SAMN05421788_1177</name>
</gene>
<dbReference type="EMBL" id="FTOR01000017">
    <property type="protein sequence ID" value="SIT34511.1"/>
    <property type="molecule type" value="Genomic_DNA"/>
</dbReference>
<accession>A0A1N7RHA0</accession>
<protein>
    <submittedName>
        <fullName evidence="2">CubicO group peptidase, beta-lactamase class C family</fullName>
    </submittedName>
</protein>
<dbReference type="Pfam" id="PF00144">
    <property type="entry name" value="Beta-lactamase"/>
    <property type="match status" value="1"/>
</dbReference>
<dbReference type="Gene3D" id="3.40.710.10">
    <property type="entry name" value="DD-peptidase/beta-lactamase superfamily"/>
    <property type="match status" value="1"/>
</dbReference>
<dbReference type="InterPro" id="IPR050491">
    <property type="entry name" value="AmpC-like"/>
</dbReference>
<sequence length="430" mass="48172">MIRTDSGMRKHIYLFTTIVLLLIHNLNYGQSPQDSLTTQLEQEYKQSVFAGFTVAIVNKDSILYEHAFGYADIASQKPYTTHTLQPIASVSKLFIGMSVMKAVDQHLLSLDSDINSLLPFRITNPYSPKYPIRLHHLLTHTSGIADNKEIFKKTYYVFPPEPVNNPLYAFMKANGYGSTPPSGDSALGIFLKNYLNNNGTYYQKDNFLKATPGKVFDYSNIASDLAAYIVEYKSGNSFAAYTKKYILTPLNMTQSCWSAAEADSNQLATLYTIDKMNYPKYGSICYPAGGLITSGHELSLFMKENIAGYYGNSNILTPTSFTTLMQPAFTEKNTPKYIAPDEPNIGVFYIFKKNGILGHTGSDGGVTSFFFFNPNKGFGMLFITNTEVQSVSGYNEQVLKDFEKIWRTLGQFGERLHVSQKTHVNTSVTY</sequence>
<reference evidence="3" key="1">
    <citation type="submission" date="2017-01" db="EMBL/GenBank/DDBJ databases">
        <authorList>
            <person name="Varghese N."/>
            <person name="Submissions S."/>
        </authorList>
    </citation>
    <scope>NUCLEOTIDE SEQUENCE [LARGE SCALE GENOMIC DNA]</scope>
    <source>
        <strain evidence="3">DSM 21054</strain>
    </source>
</reference>
<dbReference type="PANTHER" id="PTHR46825:SF9">
    <property type="entry name" value="BETA-LACTAMASE-RELATED DOMAIN-CONTAINING PROTEIN"/>
    <property type="match status" value="1"/>
</dbReference>
<evidence type="ECO:0000313" key="3">
    <source>
        <dbReference type="Proteomes" id="UP000186917"/>
    </source>
</evidence>
<dbReference type="OrthoDB" id="846150at2"/>
<dbReference type="Proteomes" id="UP000186917">
    <property type="component" value="Unassembled WGS sequence"/>
</dbReference>
<evidence type="ECO:0000313" key="2">
    <source>
        <dbReference type="EMBL" id="SIT34511.1"/>
    </source>
</evidence>
<evidence type="ECO:0000259" key="1">
    <source>
        <dbReference type="Pfam" id="PF00144"/>
    </source>
</evidence>
<dbReference type="SUPFAM" id="SSF56601">
    <property type="entry name" value="beta-lactamase/transpeptidase-like"/>
    <property type="match status" value="1"/>
</dbReference>
<dbReference type="PANTHER" id="PTHR46825">
    <property type="entry name" value="D-ALANYL-D-ALANINE-CARBOXYPEPTIDASE/ENDOPEPTIDASE AMPH"/>
    <property type="match status" value="1"/>
</dbReference>
<organism evidence="2 3">
    <name type="scientific">Filimonas lacunae</name>
    <dbReference type="NCBI Taxonomy" id="477680"/>
    <lineage>
        <taxon>Bacteria</taxon>
        <taxon>Pseudomonadati</taxon>
        <taxon>Bacteroidota</taxon>
        <taxon>Chitinophagia</taxon>
        <taxon>Chitinophagales</taxon>
        <taxon>Chitinophagaceae</taxon>
        <taxon>Filimonas</taxon>
    </lineage>
</organism>
<keyword evidence="3" id="KW-1185">Reference proteome</keyword>
<name>A0A1N7RHA0_9BACT</name>
<feature type="domain" description="Beta-lactamase-related" evidence="1">
    <location>
        <begin position="40"/>
        <end position="388"/>
    </location>
</feature>
<dbReference type="InterPro" id="IPR001466">
    <property type="entry name" value="Beta-lactam-related"/>
</dbReference>
<proteinExistence type="predicted"/>
<dbReference type="STRING" id="477680.SAMN05421788_1177"/>
<dbReference type="InterPro" id="IPR012338">
    <property type="entry name" value="Beta-lactam/transpept-like"/>
</dbReference>
<dbReference type="AlphaFoldDB" id="A0A1N7RHA0"/>